<accession>A0A9X3DFJ1</accession>
<evidence type="ECO:0000313" key="3">
    <source>
        <dbReference type="Proteomes" id="UP001142592"/>
    </source>
</evidence>
<feature type="domain" description="SnoaL-like" evidence="1">
    <location>
        <begin position="14"/>
        <end position="119"/>
    </location>
</feature>
<dbReference type="Pfam" id="PF12680">
    <property type="entry name" value="SnoaL_2"/>
    <property type="match status" value="1"/>
</dbReference>
<dbReference type="Proteomes" id="UP001142592">
    <property type="component" value="Unassembled WGS sequence"/>
</dbReference>
<evidence type="ECO:0000259" key="1">
    <source>
        <dbReference type="Pfam" id="PF12680"/>
    </source>
</evidence>
<dbReference type="RefSeq" id="WP_010603010.1">
    <property type="nucleotide sequence ID" value="NZ_JAPJUH010000003.1"/>
</dbReference>
<dbReference type="InterPro" id="IPR032710">
    <property type="entry name" value="NTF2-like_dom_sf"/>
</dbReference>
<gene>
    <name evidence="2" type="ORF">OQZ29_09265</name>
</gene>
<proteinExistence type="predicted"/>
<dbReference type="Gene3D" id="3.10.450.50">
    <property type="match status" value="1"/>
</dbReference>
<organism evidence="2 3">
    <name type="scientific">Pedobacter agri</name>
    <dbReference type="NCBI Taxonomy" id="454586"/>
    <lineage>
        <taxon>Bacteria</taxon>
        <taxon>Pseudomonadati</taxon>
        <taxon>Bacteroidota</taxon>
        <taxon>Sphingobacteriia</taxon>
        <taxon>Sphingobacteriales</taxon>
        <taxon>Sphingobacteriaceae</taxon>
        <taxon>Pedobacter</taxon>
    </lineage>
</organism>
<dbReference type="EMBL" id="JAPJUH010000003">
    <property type="protein sequence ID" value="MCX3264933.1"/>
    <property type="molecule type" value="Genomic_DNA"/>
</dbReference>
<reference evidence="2" key="1">
    <citation type="submission" date="2022-11" db="EMBL/GenBank/DDBJ databases">
        <authorList>
            <person name="Graham C."/>
            <person name="Newman J.D."/>
        </authorList>
    </citation>
    <scope>NUCLEOTIDE SEQUENCE</scope>
    <source>
        <strain evidence="2">DSM 19486</strain>
    </source>
</reference>
<protein>
    <submittedName>
        <fullName evidence="2">Nuclear transport factor 2 family protein</fullName>
    </submittedName>
</protein>
<evidence type="ECO:0000313" key="2">
    <source>
        <dbReference type="EMBL" id="MCX3264933.1"/>
    </source>
</evidence>
<dbReference type="InterPro" id="IPR037401">
    <property type="entry name" value="SnoaL-like"/>
</dbReference>
<keyword evidence="3" id="KW-1185">Reference proteome</keyword>
<sequence>MYNYLVKKLIKKSFGLVNERRFKELLESAVPNVRHSFAGDHSLGGTRNDRGAFQAWLERLSRVMPKLFIKVNHIVVRGWPGNTLAIVRWTATAILENGDPYLNKGTHFITLKWGKVTEIDVYEDTLAVYNGLEKQFKSGIEEAKAPQIIS</sequence>
<dbReference type="SUPFAM" id="SSF54427">
    <property type="entry name" value="NTF2-like"/>
    <property type="match status" value="1"/>
</dbReference>
<comment type="caution">
    <text evidence="2">The sequence shown here is derived from an EMBL/GenBank/DDBJ whole genome shotgun (WGS) entry which is preliminary data.</text>
</comment>
<dbReference type="AlphaFoldDB" id="A0A9X3DFJ1"/>
<name>A0A9X3DFJ1_9SPHI</name>